<dbReference type="Pfam" id="PF25298">
    <property type="entry name" value="Baculo_FP_2nd"/>
    <property type="match status" value="1"/>
</dbReference>
<dbReference type="STRING" id="121845.A0A1S3DD08"/>
<accession>A0A1S3DD08</accession>
<organism evidence="3 4">
    <name type="scientific">Diaphorina citri</name>
    <name type="common">Asian citrus psyllid</name>
    <dbReference type="NCBI Taxonomy" id="121845"/>
    <lineage>
        <taxon>Eukaryota</taxon>
        <taxon>Metazoa</taxon>
        <taxon>Ecdysozoa</taxon>
        <taxon>Arthropoda</taxon>
        <taxon>Hexapoda</taxon>
        <taxon>Insecta</taxon>
        <taxon>Pterygota</taxon>
        <taxon>Neoptera</taxon>
        <taxon>Paraneoptera</taxon>
        <taxon>Hemiptera</taxon>
        <taxon>Sternorrhyncha</taxon>
        <taxon>Psylloidea</taxon>
        <taxon>Psyllidae</taxon>
        <taxon>Diaphorininae</taxon>
        <taxon>Diaphorina</taxon>
    </lineage>
</organism>
<sequence>MKQTTKAHFKCIDCKGKMKSPEHERRALGAQNTDPETIQTSGVVELSNEYFERKFKELVRNMTENKDELIRILENRVKDMEEKLQERDNKIQDLEERMEMLESRSRICNIEIRNMPETRGEDMMHLVNEIGKTIGIQDMKEGDVQVAHRVDSRNSTEKGKRPIIVHLGSRYLRNKWLTKFREYKRSKNGGQTPGNLTARDVNSQLPDNRIFINEHLTVQKKILLNEAKGFAKANGIKYVWTKEGSILIKKNETEKVVRKINTRRDFESFKNNYAI</sequence>
<evidence type="ECO:0000259" key="2">
    <source>
        <dbReference type="Pfam" id="PF25298"/>
    </source>
</evidence>
<feature type="coiled-coil region" evidence="1">
    <location>
        <begin position="63"/>
        <end position="111"/>
    </location>
</feature>
<evidence type="ECO:0000313" key="3">
    <source>
        <dbReference type="Proteomes" id="UP000079169"/>
    </source>
</evidence>
<reference evidence="4" key="1">
    <citation type="submission" date="2025-08" db="UniProtKB">
        <authorList>
            <consortium name="RefSeq"/>
        </authorList>
    </citation>
    <scope>IDENTIFICATION</scope>
</reference>
<dbReference type="GeneID" id="103516297"/>
<evidence type="ECO:0000313" key="4">
    <source>
        <dbReference type="RefSeq" id="XP_008479483.1"/>
    </source>
</evidence>
<feature type="domain" description="FP protein C-terminal" evidence="2">
    <location>
        <begin position="217"/>
        <end position="265"/>
    </location>
</feature>
<dbReference type="AlphaFoldDB" id="A0A1S3DD08"/>
<protein>
    <submittedName>
        <fullName evidence="4">Uncharacterized protein LOC103516297</fullName>
    </submittedName>
</protein>
<proteinExistence type="predicted"/>
<gene>
    <name evidence="4" type="primary">LOC103516297</name>
</gene>
<evidence type="ECO:0000256" key="1">
    <source>
        <dbReference type="SAM" id="Coils"/>
    </source>
</evidence>
<name>A0A1S3DD08_DIACI</name>
<keyword evidence="3" id="KW-1185">Reference proteome</keyword>
<dbReference type="KEGG" id="dci:103516297"/>
<dbReference type="Proteomes" id="UP000079169">
    <property type="component" value="Unplaced"/>
</dbReference>
<keyword evidence="1" id="KW-0175">Coiled coil</keyword>
<dbReference type="PaxDb" id="121845-A0A1S3DD08"/>
<dbReference type="RefSeq" id="XP_008479483.1">
    <property type="nucleotide sequence ID" value="XM_008481261.1"/>
</dbReference>
<dbReference type="InterPro" id="IPR057251">
    <property type="entry name" value="FP_C"/>
</dbReference>